<proteinExistence type="predicted"/>
<evidence type="ECO:0008006" key="3">
    <source>
        <dbReference type="Google" id="ProtNLM"/>
    </source>
</evidence>
<gene>
    <name evidence="1" type="ORF">AVL55_16095</name>
</gene>
<evidence type="ECO:0000313" key="2">
    <source>
        <dbReference type="Proteomes" id="UP000063991"/>
    </source>
</evidence>
<organism evidence="1 2">
    <name type="scientific">Alteromonas macleodii</name>
    <name type="common">Pseudoalteromonas macleodii</name>
    <dbReference type="NCBI Taxonomy" id="28108"/>
    <lineage>
        <taxon>Bacteria</taxon>
        <taxon>Pseudomonadati</taxon>
        <taxon>Pseudomonadota</taxon>
        <taxon>Gammaproteobacteria</taxon>
        <taxon>Alteromonadales</taxon>
        <taxon>Alteromonadaceae</taxon>
        <taxon>Alteromonas/Salinimonas group</taxon>
        <taxon>Alteromonas</taxon>
    </lineage>
</organism>
<dbReference type="EMBL" id="CP014323">
    <property type="protein sequence ID" value="AMJ99542.1"/>
    <property type="molecule type" value="Genomic_DNA"/>
</dbReference>
<dbReference type="RefSeq" id="WP_061095813.1">
    <property type="nucleotide sequence ID" value="NZ_CP014323.1"/>
</dbReference>
<dbReference type="Proteomes" id="UP000063991">
    <property type="component" value="Chromosome"/>
</dbReference>
<sequence length="63" mass="7446">MINAQIAYRQPVWDVVLEVLNALDSDDHDIDYFYASRLPGEPEDLHYHPVEPRNVRLTFSIKY</sequence>
<evidence type="ECO:0000313" key="1">
    <source>
        <dbReference type="EMBL" id="AMJ99542.1"/>
    </source>
</evidence>
<dbReference type="OrthoDB" id="99480at2"/>
<accession>A0A126Q2S1</accession>
<protein>
    <recommendedName>
        <fullName evidence="3">TonB-dependent receptor</fullName>
    </recommendedName>
</protein>
<dbReference type="AlphaFoldDB" id="A0A126Q2S1"/>
<name>A0A126Q2S1_ALTMA</name>
<reference evidence="1 2" key="1">
    <citation type="submission" date="2015-12" db="EMBL/GenBank/DDBJ databases">
        <authorList>
            <person name="Shamseldin A."/>
            <person name="Moawad H."/>
            <person name="Abd El-Rahim W.M."/>
            <person name="Sadowsky M.J."/>
        </authorList>
    </citation>
    <scope>NUCLEOTIDE SEQUENCE [LARGE SCALE GENOMIC DNA]</scope>
    <source>
        <strain evidence="1 2">D7</strain>
    </source>
</reference>